<dbReference type="Pfam" id="PF03006">
    <property type="entry name" value="HlyIII"/>
    <property type="match status" value="1"/>
</dbReference>
<reference evidence="7" key="1">
    <citation type="journal article" date="2019" name="Int. J. Syst. Evol. Microbiol.">
        <title>The Global Catalogue of Microorganisms (GCM) 10K type strain sequencing project: providing services to taxonomists for standard genome sequencing and annotation.</title>
        <authorList>
            <consortium name="The Broad Institute Genomics Platform"/>
            <consortium name="The Broad Institute Genome Sequencing Center for Infectious Disease"/>
            <person name="Wu L."/>
            <person name="Ma J."/>
        </authorList>
    </citation>
    <scope>NUCLEOTIDE SEQUENCE [LARGE SCALE GENOMIC DNA]</scope>
    <source>
        <strain evidence="7">JCM 16540</strain>
    </source>
</reference>
<protein>
    <submittedName>
        <fullName evidence="6">Hemolysin III family protein</fullName>
    </submittedName>
</protein>
<dbReference type="Proteomes" id="UP001500767">
    <property type="component" value="Unassembled WGS sequence"/>
</dbReference>
<name>A0ABP6Y500_9ACTN</name>
<feature type="transmembrane region" description="Helical" evidence="5">
    <location>
        <begin position="204"/>
        <end position="224"/>
    </location>
</feature>
<feature type="transmembrane region" description="Helical" evidence="5">
    <location>
        <begin position="90"/>
        <end position="106"/>
    </location>
</feature>
<sequence length="225" mass="24117">MPNALDEAPAEVVRELKPHLRGWLHTAMAPLALAAGVVLVALAPTTAGVVGGAVFLAASVLLFATSGLYHRFYWGPRGDGILRRLDHANIYVFIAATYTPLALMLLHGPSRVALLVMVWTAALGGLLFRTLWLAAPRWLYTAMYLLMGCSALGWIGAFYETGGAAVVALILGGGVFYISGAVVYGRKRPDPSPRWFGFHEIFHACTIGGFVCHYVAISLVTYAAV</sequence>
<comment type="subcellular location">
    <subcellularLocation>
        <location evidence="1">Membrane</location>
        <topology evidence="1">Multi-pass membrane protein</topology>
    </subcellularLocation>
</comment>
<organism evidence="6 7">
    <name type="scientific">Microlunatus spumicola</name>
    <dbReference type="NCBI Taxonomy" id="81499"/>
    <lineage>
        <taxon>Bacteria</taxon>
        <taxon>Bacillati</taxon>
        <taxon>Actinomycetota</taxon>
        <taxon>Actinomycetes</taxon>
        <taxon>Propionibacteriales</taxon>
        <taxon>Propionibacteriaceae</taxon>
        <taxon>Microlunatus</taxon>
    </lineage>
</organism>
<evidence type="ECO:0000256" key="4">
    <source>
        <dbReference type="ARBA" id="ARBA00023136"/>
    </source>
</evidence>
<accession>A0ABP6Y500</accession>
<feature type="transmembrane region" description="Helical" evidence="5">
    <location>
        <begin position="165"/>
        <end position="184"/>
    </location>
</feature>
<proteinExistence type="predicted"/>
<dbReference type="PANTHER" id="PTHR20855">
    <property type="entry name" value="ADIPOR/PROGESTIN RECEPTOR-RELATED"/>
    <property type="match status" value="1"/>
</dbReference>
<feature type="transmembrane region" description="Helical" evidence="5">
    <location>
        <begin position="49"/>
        <end position="69"/>
    </location>
</feature>
<feature type="transmembrane region" description="Helical" evidence="5">
    <location>
        <begin position="138"/>
        <end position="159"/>
    </location>
</feature>
<evidence type="ECO:0000313" key="6">
    <source>
        <dbReference type="EMBL" id="GAA3577084.1"/>
    </source>
</evidence>
<keyword evidence="7" id="KW-1185">Reference proteome</keyword>
<keyword evidence="3 5" id="KW-1133">Transmembrane helix</keyword>
<evidence type="ECO:0000313" key="7">
    <source>
        <dbReference type="Proteomes" id="UP001500767"/>
    </source>
</evidence>
<dbReference type="RefSeq" id="WP_204911183.1">
    <property type="nucleotide sequence ID" value="NZ_BAAAYR010000005.1"/>
</dbReference>
<evidence type="ECO:0000256" key="3">
    <source>
        <dbReference type="ARBA" id="ARBA00022989"/>
    </source>
</evidence>
<dbReference type="InterPro" id="IPR004254">
    <property type="entry name" value="AdipoR/HlyIII-related"/>
</dbReference>
<evidence type="ECO:0000256" key="1">
    <source>
        <dbReference type="ARBA" id="ARBA00004141"/>
    </source>
</evidence>
<comment type="caution">
    <text evidence="6">The sequence shown here is derived from an EMBL/GenBank/DDBJ whole genome shotgun (WGS) entry which is preliminary data.</text>
</comment>
<gene>
    <name evidence="6" type="ORF">GCM10022197_37890</name>
</gene>
<dbReference type="EMBL" id="BAAAYR010000005">
    <property type="protein sequence ID" value="GAA3577084.1"/>
    <property type="molecule type" value="Genomic_DNA"/>
</dbReference>
<feature type="transmembrane region" description="Helical" evidence="5">
    <location>
        <begin position="112"/>
        <end position="131"/>
    </location>
</feature>
<evidence type="ECO:0000256" key="2">
    <source>
        <dbReference type="ARBA" id="ARBA00022692"/>
    </source>
</evidence>
<keyword evidence="2 5" id="KW-0812">Transmembrane</keyword>
<evidence type="ECO:0000256" key="5">
    <source>
        <dbReference type="SAM" id="Phobius"/>
    </source>
</evidence>
<dbReference type="PANTHER" id="PTHR20855:SF3">
    <property type="entry name" value="LD03007P"/>
    <property type="match status" value="1"/>
</dbReference>
<keyword evidence="4 5" id="KW-0472">Membrane</keyword>
<feature type="transmembrane region" description="Helical" evidence="5">
    <location>
        <begin position="23"/>
        <end position="43"/>
    </location>
</feature>